<keyword evidence="7" id="KW-1185">Reference proteome</keyword>
<dbReference type="GO" id="GO:0016491">
    <property type="term" value="F:oxidoreductase activity"/>
    <property type="evidence" value="ECO:0007669"/>
    <property type="project" value="UniProtKB-KW"/>
</dbReference>
<keyword evidence="4" id="KW-0560">Oxidoreductase</keyword>
<keyword evidence="3" id="KW-0274">FAD</keyword>
<dbReference type="Pfam" id="PF01565">
    <property type="entry name" value="FAD_binding_4"/>
    <property type="match status" value="1"/>
</dbReference>
<keyword evidence="2" id="KW-0285">Flavoprotein</keyword>
<evidence type="ECO:0000256" key="3">
    <source>
        <dbReference type="ARBA" id="ARBA00022827"/>
    </source>
</evidence>
<dbReference type="GO" id="GO:0071949">
    <property type="term" value="F:FAD binding"/>
    <property type="evidence" value="ECO:0007669"/>
    <property type="project" value="InterPro"/>
</dbReference>
<dbReference type="InterPro" id="IPR016169">
    <property type="entry name" value="FAD-bd_PCMH_sub2"/>
</dbReference>
<sequence>NLDGGVLLSTKRINAIVYDEGSQTVRVGLGNTWGDLYGYLESLNRITPGGRSLTVGLATIMGGTQWFVPIIEFTQVNGFVADRVLGFELIDASSNLVFANATKNEDLFFALKAGATTFGVLLKPPDS</sequence>
<dbReference type="InterPro" id="IPR006094">
    <property type="entry name" value="Oxid_FAD_bind_N"/>
</dbReference>
<evidence type="ECO:0000256" key="2">
    <source>
        <dbReference type="ARBA" id="ARBA00022630"/>
    </source>
</evidence>
<dbReference type="RefSeq" id="XP_033685599.1">
    <property type="nucleotide sequence ID" value="XM_033823536.1"/>
</dbReference>
<proteinExistence type="inferred from homology"/>
<gene>
    <name evidence="6" type="ORF">BU26DRAFT_423882</name>
</gene>
<evidence type="ECO:0000259" key="5">
    <source>
        <dbReference type="PROSITE" id="PS51387"/>
    </source>
</evidence>
<dbReference type="SUPFAM" id="SSF56176">
    <property type="entry name" value="FAD-binding/transporter-associated domain-like"/>
    <property type="match status" value="1"/>
</dbReference>
<dbReference type="InterPro" id="IPR050416">
    <property type="entry name" value="FAD-linked_Oxidoreductase"/>
</dbReference>
<accession>A0A6A6IJ26</accession>
<dbReference type="PANTHER" id="PTHR42973">
    <property type="entry name" value="BINDING OXIDOREDUCTASE, PUTATIVE (AFU_ORTHOLOGUE AFUA_1G17690)-RELATED"/>
    <property type="match status" value="1"/>
</dbReference>
<dbReference type="Proteomes" id="UP000800094">
    <property type="component" value="Unassembled WGS sequence"/>
</dbReference>
<dbReference type="AlphaFoldDB" id="A0A6A6IJ26"/>
<evidence type="ECO:0000256" key="1">
    <source>
        <dbReference type="ARBA" id="ARBA00005466"/>
    </source>
</evidence>
<comment type="similarity">
    <text evidence="1">Belongs to the oxygen-dependent FAD-linked oxidoreductase family.</text>
</comment>
<evidence type="ECO:0000256" key="4">
    <source>
        <dbReference type="ARBA" id="ARBA00023002"/>
    </source>
</evidence>
<feature type="non-terminal residue" evidence="6">
    <location>
        <position position="1"/>
    </location>
</feature>
<protein>
    <recommendedName>
        <fullName evidence="5">FAD-binding PCMH-type domain-containing protein</fullName>
    </recommendedName>
</protein>
<feature type="domain" description="FAD-binding PCMH-type" evidence="5">
    <location>
        <begin position="1"/>
        <end position="127"/>
    </location>
</feature>
<dbReference type="InterPro" id="IPR036318">
    <property type="entry name" value="FAD-bd_PCMH-like_sf"/>
</dbReference>
<dbReference type="PROSITE" id="PS51387">
    <property type="entry name" value="FAD_PCMH"/>
    <property type="match status" value="1"/>
</dbReference>
<dbReference type="PANTHER" id="PTHR42973:SF22">
    <property type="entry name" value="FAD-BINDING PCMH-TYPE DOMAIN-CONTAINING PROTEIN-RELATED"/>
    <property type="match status" value="1"/>
</dbReference>
<dbReference type="OrthoDB" id="2151789at2759"/>
<dbReference type="GeneID" id="54576866"/>
<evidence type="ECO:0000313" key="6">
    <source>
        <dbReference type="EMBL" id="KAF2250595.1"/>
    </source>
</evidence>
<dbReference type="Gene3D" id="3.30.465.10">
    <property type="match status" value="1"/>
</dbReference>
<evidence type="ECO:0000313" key="7">
    <source>
        <dbReference type="Proteomes" id="UP000800094"/>
    </source>
</evidence>
<name>A0A6A6IJ26_9PLEO</name>
<dbReference type="EMBL" id="ML987193">
    <property type="protein sequence ID" value="KAF2250595.1"/>
    <property type="molecule type" value="Genomic_DNA"/>
</dbReference>
<dbReference type="InterPro" id="IPR016166">
    <property type="entry name" value="FAD-bd_PCMH"/>
</dbReference>
<reference evidence="6" key="1">
    <citation type="journal article" date="2020" name="Stud. Mycol.">
        <title>101 Dothideomycetes genomes: a test case for predicting lifestyles and emergence of pathogens.</title>
        <authorList>
            <person name="Haridas S."/>
            <person name="Albert R."/>
            <person name="Binder M."/>
            <person name="Bloem J."/>
            <person name="Labutti K."/>
            <person name="Salamov A."/>
            <person name="Andreopoulos B."/>
            <person name="Baker S."/>
            <person name="Barry K."/>
            <person name="Bills G."/>
            <person name="Bluhm B."/>
            <person name="Cannon C."/>
            <person name="Castanera R."/>
            <person name="Culley D."/>
            <person name="Daum C."/>
            <person name="Ezra D."/>
            <person name="Gonzalez J."/>
            <person name="Henrissat B."/>
            <person name="Kuo A."/>
            <person name="Liang C."/>
            <person name="Lipzen A."/>
            <person name="Lutzoni F."/>
            <person name="Magnuson J."/>
            <person name="Mondo S."/>
            <person name="Nolan M."/>
            <person name="Ohm R."/>
            <person name="Pangilinan J."/>
            <person name="Park H.-J."/>
            <person name="Ramirez L."/>
            <person name="Alfaro M."/>
            <person name="Sun H."/>
            <person name="Tritt A."/>
            <person name="Yoshinaga Y."/>
            <person name="Zwiers L.-H."/>
            <person name="Turgeon B."/>
            <person name="Goodwin S."/>
            <person name="Spatafora J."/>
            <person name="Crous P."/>
            <person name="Grigoriev I."/>
        </authorList>
    </citation>
    <scope>NUCLEOTIDE SEQUENCE</scope>
    <source>
        <strain evidence="6">CBS 122368</strain>
    </source>
</reference>
<organism evidence="6 7">
    <name type="scientific">Trematosphaeria pertusa</name>
    <dbReference type="NCBI Taxonomy" id="390896"/>
    <lineage>
        <taxon>Eukaryota</taxon>
        <taxon>Fungi</taxon>
        <taxon>Dikarya</taxon>
        <taxon>Ascomycota</taxon>
        <taxon>Pezizomycotina</taxon>
        <taxon>Dothideomycetes</taxon>
        <taxon>Pleosporomycetidae</taxon>
        <taxon>Pleosporales</taxon>
        <taxon>Massarineae</taxon>
        <taxon>Trematosphaeriaceae</taxon>
        <taxon>Trematosphaeria</taxon>
    </lineage>
</organism>